<evidence type="ECO:0000259" key="8">
    <source>
        <dbReference type="Pfam" id="PF00884"/>
    </source>
</evidence>
<keyword evidence="5" id="KW-0378">Hydrolase</keyword>
<dbReference type="OrthoDB" id="9765065at2"/>
<dbReference type="KEGG" id="alq:C7Y71_011510"/>
<dbReference type="PANTHER" id="PTHR42693:SF42">
    <property type="entry name" value="ARYLSULFATASE G"/>
    <property type="match status" value="1"/>
</dbReference>
<feature type="domain" description="Sulfatase N-terminal" evidence="8">
    <location>
        <begin position="26"/>
        <end position="392"/>
    </location>
</feature>
<dbReference type="GO" id="GO:0004065">
    <property type="term" value="F:arylsulfatase activity"/>
    <property type="evidence" value="ECO:0007669"/>
    <property type="project" value="TreeGrafter"/>
</dbReference>
<evidence type="ECO:0000256" key="4">
    <source>
        <dbReference type="ARBA" id="ARBA00022729"/>
    </source>
</evidence>
<evidence type="ECO:0000256" key="1">
    <source>
        <dbReference type="ARBA" id="ARBA00001913"/>
    </source>
</evidence>
<dbReference type="Gene3D" id="3.30.1120.10">
    <property type="match status" value="1"/>
</dbReference>
<dbReference type="AlphaFoldDB" id="A0A5P8E9Y3"/>
<evidence type="ECO:0000256" key="6">
    <source>
        <dbReference type="ARBA" id="ARBA00022837"/>
    </source>
</evidence>
<dbReference type="EMBL" id="CP033459">
    <property type="protein sequence ID" value="QFQ13811.1"/>
    <property type="molecule type" value="Genomic_DNA"/>
</dbReference>
<comment type="similarity">
    <text evidence="2">Belongs to the sulfatase family.</text>
</comment>
<gene>
    <name evidence="9" type="ORF">C7Y71_011510</name>
</gene>
<evidence type="ECO:0000256" key="5">
    <source>
        <dbReference type="ARBA" id="ARBA00022801"/>
    </source>
</evidence>
<feature type="modified residue" description="3-oxoalanine (Ser)" evidence="7">
    <location>
        <position position="80"/>
    </location>
</feature>
<keyword evidence="3" id="KW-0479">Metal-binding</keyword>
<dbReference type="InterPro" id="IPR050738">
    <property type="entry name" value="Sulfatase"/>
</dbReference>
<dbReference type="SUPFAM" id="SSF53649">
    <property type="entry name" value="Alkaline phosphatase-like"/>
    <property type="match status" value="1"/>
</dbReference>
<reference evidence="9 10" key="1">
    <citation type="submission" date="2018-11" db="EMBL/GenBank/DDBJ databases">
        <authorList>
            <person name="Na S.W."/>
            <person name="Baik M."/>
        </authorList>
    </citation>
    <scope>NUCLEOTIDE SEQUENCE [LARGE SCALE GENOMIC DNA]</scope>
    <source>
        <strain evidence="9 10">E39</strain>
    </source>
</reference>
<evidence type="ECO:0000256" key="2">
    <source>
        <dbReference type="ARBA" id="ARBA00008779"/>
    </source>
</evidence>
<comment type="PTM">
    <text evidence="7">The conversion to 3-oxoalanine (also known as C-formylglycine, FGly), of a serine or cysteine residue in prokaryotes and of a cysteine residue in eukaryotes, is critical for catalytic activity.</text>
</comment>
<keyword evidence="10" id="KW-1185">Reference proteome</keyword>
<keyword evidence="6" id="KW-0106">Calcium</keyword>
<protein>
    <recommendedName>
        <fullName evidence="8">Sulfatase N-terminal domain-containing protein</fullName>
    </recommendedName>
</protein>
<accession>A0A5P8E9Y3</accession>
<evidence type="ECO:0000256" key="3">
    <source>
        <dbReference type="ARBA" id="ARBA00022723"/>
    </source>
</evidence>
<evidence type="ECO:0000313" key="10">
    <source>
        <dbReference type="Proteomes" id="UP000249375"/>
    </source>
</evidence>
<evidence type="ECO:0000256" key="7">
    <source>
        <dbReference type="PIRSR" id="PIRSR600917-52"/>
    </source>
</evidence>
<comment type="cofactor">
    <cofactor evidence="1">
        <name>Ca(2+)</name>
        <dbReference type="ChEBI" id="CHEBI:29108"/>
    </cofactor>
</comment>
<sequence length="942" mass="104035">MNPNTIKTLMLGSIMPTMALAQTDQPNIIMFLVDDMGWQETSVPFYKERTLLNDRYRTPNMERLAAMGVKFTNAYACPVSSPSRCSLMSGMNAARHRVTNWIHSGNTNASGGSLTLPDWNYNGIQPSTTTKSADLNHSTLVTPLPQLLKDAGYTTIHIGKGNFGASGTTSSDPKGLGFMINIGGGANGGPGSYLASENYGSGSYHVAGLEAYYEGGVFLTEALTREALKKIQIPIRNNKPFFLYMSQYAIHTPYNADARFTGNYMSNGVGVYDQMLKANLSTSEINHAALVEGMDKSLGDILDFLEADSALAANTILLFMSDNGGQAVSPRQGRYNHDQNYPARGGKGSGYDGGIHEPMIAYWPGVTEGGTVNENRIMIEDFFPTILSLAGVTNYETVQTVDGRDFSDMLKNPGIKRDRVTIWHYPNRWGESADKSEGYGTYSGLMKGNYHLLYFWENQELRLYDLSQDPGEENNLADSKPELLKALAQELTDSLISMDAQRPTITTTGEVVPWPNAAEQQETYAAGDIIPPSKVVTLSTDESKTFYTVVDNRSTTSYEGPFFWTLGNQYGFKAVQVTNENYAEVNKDKATDQYFFFTQGKDAKSFNIFTYDGKKMDYVPGTTRTSYSGTSTATMDYLQYDTENSGEFNFIVTNYTGYYGIQTTNGVLLCNRGTSHGSEDNMGWTIMTYSGNSTSDQGSRYTFMEAGKYEKPVAAGDVVKPSESIFKMSDDEVHYLYNILDHRATPFYWVAGDYMGQPALQITLDSYAETDSARLQQFYFMPGSTADAFTMYTASGSPIAYISGQTRGSWNSGVISSDGTYDFMQYRANTAGNLQLIKTNYDGYYGIKANGILISDRGSSHGSDANRNWVIMTYSGNTISDLGSRYRFNYVGLDFATAITQPPFARPGNPEIYTIDGRKVNNINSHGVYIIRENGVTRKILK</sequence>
<dbReference type="Gene3D" id="3.40.720.10">
    <property type="entry name" value="Alkaline Phosphatase, subunit A"/>
    <property type="match status" value="1"/>
</dbReference>
<dbReference type="InterPro" id="IPR000917">
    <property type="entry name" value="Sulfatase_N"/>
</dbReference>
<keyword evidence="4" id="KW-0732">Signal</keyword>
<dbReference type="Proteomes" id="UP000249375">
    <property type="component" value="Chromosome"/>
</dbReference>
<evidence type="ECO:0000313" key="9">
    <source>
        <dbReference type="EMBL" id="QFQ13811.1"/>
    </source>
</evidence>
<dbReference type="Pfam" id="PF00884">
    <property type="entry name" value="Sulfatase"/>
    <property type="match status" value="1"/>
</dbReference>
<proteinExistence type="inferred from homology"/>
<name>A0A5P8E9Y3_9BACT</name>
<dbReference type="PANTHER" id="PTHR42693">
    <property type="entry name" value="ARYLSULFATASE FAMILY MEMBER"/>
    <property type="match status" value="1"/>
</dbReference>
<dbReference type="InterPro" id="IPR017850">
    <property type="entry name" value="Alkaline_phosphatase_core_sf"/>
</dbReference>
<dbReference type="GO" id="GO:0046872">
    <property type="term" value="F:metal ion binding"/>
    <property type="evidence" value="ECO:0007669"/>
    <property type="project" value="UniProtKB-KW"/>
</dbReference>
<organism evidence="9 10">
    <name type="scientific">Pseudoprevotella muciniphila</name>
    <dbReference type="NCBI Taxonomy" id="2133944"/>
    <lineage>
        <taxon>Bacteria</taxon>
        <taxon>Pseudomonadati</taxon>
        <taxon>Bacteroidota</taxon>
        <taxon>Bacteroidia</taxon>
        <taxon>Bacteroidales</taxon>
        <taxon>Prevotellaceae</taxon>
        <taxon>Pseudoprevotella</taxon>
    </lineage>
</organism>